<evidence type="ECO:0000313" key="2">
    <source>
        <dbReference type="EMBL" id="ESK89098.1"/>
    </source>
</evidence>
<evidence type="ECO:0000259" key="1">
    <source>
        <dbReference type="PROSITE" id="PS50181"/>
    </source>
</evidence>
<gene>
    <name evidence="2" type="ORF">Moror_5303</name>
</gene>
<dbReference type="EMBL" id="AWSO01000588">
    <property type="protein sequence ID" value="ESK89098.1"/>
    <property type="molecule type" value="Genomic_DNA"/>
</dbReference>
<evidence type="ECO:0000313" key="3">
    <source>
        <dbReference type="Proteomes" id="UP000017559"/>
    </source>
</evidence>
<dbReference type="PROSITE" id="PS50181">
    <property type="entry name" value="FBOX"/>
    <property type="match status" value="1"/>
</dbReference>
<dbReference type="Pfam" id="PF12937">
    <property type="entry name" value="F-box-like"/>
    <property type="match status" value="1"/>
</dbReference>
<feature type="domain" description="F-box" evidence="1">
    <location>
        <begin position="1"/>
        <end position="44"/>
    </location>
</feature>
<proteinExistence type="predicted"/>
<dbReference type="InterPro" id="IPR036047">
    <property type="entry name" value="F-box-like_dom_sf"/>
</dbReference>
<dbReference type="SMART" id="SM00256">
    <property type="entry name" value="FBOX"/>
    <property type="match status" value="1"/>
</dbReference>
<name>V2WQG8_MONRO</name>
<dbReference type="Proteomes" id="UP000017559">
    <property type="component" value="Unassembled WGS sequence"/>
</dbReference>
<protein>
    <recommendedName>
        <fullName evidence="1">F-box domain-containing protein</fullName>
    </recommendedName>
</protein>
<dbReference type="AlphaFoldDB" id="V2WQG8"/>
<dbReference type="KEGG" id="mrr:Moror_5303"/>
<dbReference type="InterPro" id="IPR001810">
    <property type="entry name" value="F-box_dom"/>
</dbReference>
<reference evidence="2 3" key="1">
    <citation type="journal article" date="2014" name="BMC Genomics">
        <title>Genome and secretome analysis of the hemibiotrophic fungal pathogen, Moniliophthora roreri, which causes frosty pod rot disease of cacao: mechanisms of the biotrophic and necrotrophic phases.</title>
        <authorList>
            <person name="Meinhardt L.W."/>
            <person name="Costa G.G.L."/>
            <person name="Thomazella D.P.T."/>
            <person name="Teixeira P.J.P.L."/>
            <person name="Carazzolle M.F."/>
            <person name="Schuster S.C."/>
            <person name="Carlson J.E."/>
            <person name="Guiltinan M.J."/>
            <person name="Mieczkowski P."/>
            <person name="Farmer A."/>
            <person name="Ramaraj T."/>
            <person name="Crozier J."/>
            <person name="Davis R.E."/>
            <person name="Shao J."/>
            <person name="Melnick R.L."/>
            <person name="Pereira G.A.G."/>
            <person name="Bailey B.A."/>
        </authorList>
    </citation>
    <scope>NUCLEOTIDE SEQUENCE [LARGE SCALE GENOMIC DNA]</scope>
    <source>
        <strain evidence="2 3">MCA 2997</strain>
    </source>
</reference>
<accession>V2WQG8</accession>
<dbReference type="HOGENOM" id="CLU_652265_0_0_1"/>
<organism evidence="2 3">
    <name type="scientific">Moniliophthora roreri (strain MCA 2997)</name>
    <name type="common">Cocoa frosty pod rot fungus</name>
    <name type="synonym">Crinipellis roreri</name>
    <dbReference type="NCBI Taxonomy" id="1381753"/>
    <lineage>
        <taxon>Eukaryota</taxon>
        <taxon>Fungi</taxon>
        <taxon>Dikarya</taxon>
        <taxon>Basidiomycota</taxon>
        <taxon>Agaricomycotina</taxon>
        <taxon>Agaricomycetes</taxon>
        <taxon>Agaricomycetidae</taxon>
        <taxon>Agaricales</taxon>
        <taxon>Marasmiineae</taxon>
        <taxon>Marasmiaceae</taxon>
        <taxon>Moniliophthora</taxon>
    </lineage>
</organism>
<keyword evidence="3" id="KW-1185">Reference proteome</keyword>
<dbReference type="SUPFAM" id="SSF81383">
    <property type="entry name" value="F-box domain"/>
    <property type="match status" value="1"/>
</dbReference>
<comment type="caution">
    <text evidence="2">The sequence shown here is derived from an EMBL/GenBank/DDBJ whole genome shotgun (WGS) entry which is preliminary data.</text>
</comment>
<sequence>MIKDLPIEIWDDILQNSPPKVLRSLRLVSRRFSEISVKHLYREICLNDSITSIRYVAFLRTNTRAAHAVQRLKIDYKWFCTVDDSQVLIPRLISRTISHLPCLRHLIIYPHILFCLISKKPGLLLLGSIYCSQLESFRTSFRPCDTWSFATKHATTLQHLVWVNLSHIDSSAAFGTATFPNLVSFEGSEEITQLFLSSATVPKLRQVTMLLQRLPCAADGLRLSYKRYKGNYGLVEEISLRLPKLASLNIDGTPAFLNHSVVDLSRFTKLRHFQWCMPYLCDVRYSQGTIEVLQSQLHEVGLLGARCPTLKSCKLREPFAWVQICPGVWIPNASQRAGSVIFDWLRNGLLLRNLPELPNLLSHLDGYARSMPVAADVLSVYKAAAHLPISDPSRRISTLDLLSLGHELGIWCTPDFVERLV</sequence>